<protein>
    <submittedName>
        <fullName evidence="1">Uncharacterized protein</fullName>
    </submittedName>
</protein>
<organism evidence="1 2">
    <name type="scientific">Brevibacillus halotolerans</name>
    <dbReference type="NCBI Taxonomy" id="1507437"/>
    <lineage>
        <taxon>Bacteria</taxon>
        <taxon>Bacillati</taxon>
        <taxon>Bacillota</taxon>
        <taxon>Bacilli</taxon>
        <taxon>Bacillales</taxon>
        <taxon>Paenibacillaceae</taxon>
        <taxon>Brevibacillus</taxon>
    </lineage>
</organism>
<evidence type="ECO:0000313" key="1">
    <source>
        <dbReference type="EMBL" id="MCZ0832521.1"/>
    </source>
</evidence>
<comment type="caution">
    <text evidence="1">The sequence shown here is derived from an EMBL/GenBank/DDBJ whole genome shotgun (WGS) entry which is preliminary data.</text>
</comment>
<evidence type="ECO:0000313" key="2">
    <source>
        <dbReference type="Proteomes" id="UP001067708"/>
    </source>
</evidence>
<dbReference type="Proteomes" id="UP001067708">
    <property type="component" value="Unassembled WGS sequence"/>
</dbReference>
<sequence length="48" mass="5137">MKKVYSEFQAEEVDLGADILVSGDTADINNAIILTATSVCFSCVIPPF</sequence>
<accession>A0ABT4I1C4</accession>
<reference evidence="1" key="1">
    <citation type="submission" date="2022-09" db="EMBL/GenBank/DDBJ databases">
        <title>Genome analysis and characterization of larvicidal activity of Brevibacillus strains.</title>
        <authorList>
            <person name="Patrusheva E.V."/>
            <person name="Izotova A.O."/>
            <person name="Toshchakov S.V."/>
            <person name="Sineoky S.P."/>
        </authorList>
    </citation>
    <scope>NUCLEOTIDE SEQUENCE</scope>
    <source>
        <strain evidence="1">VKPM_B-13244</strain>
    </source>
</reference>
<proteinExistence type="predicted"/>
<name>A0ABT4I1C4_9BACL</name>
<gene>
    <name evidence="1" type="ORF">O0535_17450</name>
</gene>
<dbReference type="EMBL" id="JAPTNG010000014">
    <property type="protein sequence ID" value="MCZ0832521.1"/>
    <property type="molecule type" value="Genomic_DNA"/>
</dbReference>
<keyword evidence="2" id="KW-1185">Reference proteome</keyword>